<dbReference type="EMBL" id="CP127294">
    <property type="protein sequence ID" value="WIX78407.1"/>
    <property type="molecule type" value="Genomic_DNA"/>
</dbReference>
<dbReference type="Gene3D" id="1.10.260.40">
    <property type="entry name" value="lambda repressor-like DNA-binding domains"/>
    <property type="match status" value="1"/>
</dbReference>
<dbReference type="CDD" id="cd00093">
    <property type="entry name" value="HTH_XRE"/>
    <property type="match status" value="1"/>
</dbReference>
<dbReference type="Pfam" id="PF13560">
    <property type="entry name" value="HTH_31"/>
    <property type="match status" value="1"/>
</dbReference>
<dbReference type="InterPro" id="IPR010982">
    <property type="entry name" value="Lambda_DNA-bd_dom_sf"/>
</dbReference>
<gene>
    <name evidence="2" type="ORF">QRX50_44840</name>
</gene>
<protein>
    <submittedName>
        <fullName evidence="2">Helix-turn-helix transcriptional regulator</fullName>
    </submittedName>
</protein>
<dbReference type="KEGG" id="acab:QRX50_44840"/>
<dbReference type="PROSITE" id="PS50943">
    <property type="entry name" value="HTH_CROC1"/>
    <property type="match status" value="1"/>
</dbReference>
<name>A0A9Y2IES8_9PSEU</name>
<dbReference type="AlphaFoldDB" id="A0A9Y2IES8"/>
<dbReference type="SUPFAM" id="SSF47413">
    <property type="entry name" value="lambda repressor-like DNA-binding domains"/>
    <property type="match status" value="1"/>
</dbReference>
<dbReference type="GO" id="GO:0003677">
    <property type="term" value="F:DNA binding"/>
    <property type="evidence" value="ECO:0007669"/>
    <property type="project" value="InterPro"/>
</dbReference>
<organism evidence="2 3">
    <name type="scientific">Amycolatopsis carbonis</name>
    <dbReference type="NCBI Taxonomy" id="715471"/>
    <lineage>
        <taxon>Bacteria</taxon>
        <taxon>Bacillati</taxon>
        <taxon>Actinomycetota</taxon>
        <taxon>Actinomycetes</taxon>
        <taxon>Pseudonocardiales</taxon>
        <taxon>Pseudonocardiaceae</taxon>
        <taxon>Amycolatopsis</taxon>
    </lineage>
</organism>
<accession>A0A9Y2IES8</accession>
<dbReference type="InterPro" id="IPR043917">
    <property type="entry name" value="DUF5753"/>
</dbReference>
<proteinExistence type="predicted"/>
<evidence type="ECO:0000313" key="2">
    <source>
        <dbReference type="EMBL" id="WIX78407.1"/>
    </source>
</evidence>
<sequence>MPSTRATPRQVELGVLLRRIRKRAGLTQPQVAELVSRSHSHISRRERGELGFEEQAELERTLTVSGATSEETSQALRLCRDGTDPNWLIPGIARDLAVVTEYESVANDIFAYQPSLIPGPLQIPEYTRVMMVDGDMPEAEIDSKLELRAARRRRHLDGTARYESVIGEQAIRYPACPPDIAVRQLRDLCEIAELSHISIQLLPFRLGYHPAREGGFDLIRSDSTTVVHVEQYRSSTTLTNTRDVKDYVEAAERIRRDAMGAVASVRAIAKIADELERTG</sequence>
<keyword evidence="3" id="KW-1185">Reference proteome</keyword>
<dbReference type="InterPro" id="IPR001387">
    <property type="entry name" value="Cro/C1-type_HTH"/>
</dbReference>
<dbReference type="RefSeq" id="WP_285969125.1">
    <property type="nucleotide sequence ID" value="NZ_CP127294.1"/>
</dbReference>
<feature type="domain" description="HTH cro/C1-type" evidence="1">
    <location>
        <begin position="17"/>
        <end position="49"/>
    </location>
</feature>
<evidence type="ECO:0000259" key="1">
    <source>
        <dbReference type="PROSITE" id="PS50943"/>
    </source>
</evidence>
<dbReference type="Proteomes" id="UP001236014">
    <property type="component" value="Chromosome"/>
</dbReference>
<reference evidence="2 3" key="1">
    <citation type="submission" date="2023-06" db="EMBL/GenBank/DDBJ databases">
        <authorList>
            <person name="Oyuntsetseg B."/>
            <person name="Kim S.B."/>
        </authorList>
    </citation>
    <scope>NUCLEOTIDE SEQUENCE [LARGE SCALE GENOMIC DNA]</scope>
    <source>
        <strain evidence="2 3">2-15</strain>
    </source>
</reference>
<evidence type="ECO:0000313" key="3">
    <source>
        <dbReference type="Proteomes" id="UP001236014"/>
    </source>
</evidence>
<dbReference type="Pfam" id="PF19054">
    <property type="entry name" value="DUF5753"/>
    <property type="match status" value="1"/>
</dbReference>